<reference evidence="4" key="1">
    <citation type="submission" date="2020-04" db="EMBL/GenBank/DDBJ databases">
        <authorList>
            <person name="Zhang T."/>
        </authorList>
    </citation>
    <scope>NUCLEOTIDE SEQUENCE</scope>
    <source>
        <strain evidence="4">HKST-UBA10</strain>
    </source>
</reference>
<name>A0A955RIE7_9BACT</name>
<keyword evidence="2" id="KW-0560">Oxidoreductase</keyword>
<gene>
    <name evidence="4" type="ORF">KC660_04490</name>
</gene>
<evidence type="ECO:0000256" key="3">
    <source>
        <dbReference type="RuleBase" id="RU000363"/>
    </source>
</evidence>
<dbReference type="PANTHER" id="PTHR44196">
    <property type="entry name" value="DEHYDROGENASE/REDUCTASE SDR FAMILY MEMBER 7B"/>
    <property type="match status" value="1"/>
</dbReference>
<dbReference type="PRINTS" id="PR00080">
    <property type="entry name" value="SDRFAMILY"/>
</dbReference>
<reference evidence="4" key="2">
    <citation type="journal article" date="2021" name="Microbiome">
        <title>Successional dynamics and alternative stable states in a saline activated sludge microbial community over 9 years.</title>
        <authorList>
            <person name="Wang Y."/>
            <person name="Ye J."/>
            <person name="Ju F."/>
            <person name="Liu L."/>
            <person name="Boyd J.A."/>
            <person name="Deng Y."/>
            <person name="Parks D.H."/>
            <person name="Jiang X."/>
            <person name="Yin X."/>
            <person name="Woodcroft B.J."/>
            <person name="Tyson G.W."/>
            <person name="Hugenholtz P."/>
            <person name="Polz M.F."/>
            <person name="Zhang T."/>
        </authorList>
    </citation>
    <scope>NUCLEOTIDE SEQUENCE</scope>
    <source>
        <strain evidence="4">HKST-UBA10</strain>
    </source>
</reference>
<dbReference type="Proteomes" id="UP000782843">
    <property type="component" value="Unassembled WGS sequence"/>
</dbReference>
<dbReference type="AlphaFoldDB" id="A0A955RIE7"/>
<accession>A0A955RIE7</accession>
<dbReference type="SUPFAM" id="SSF51735">
    <property type="entry name" value="NAD(P)-binding Rossmann-fold domains"/>
    <property type="match status" value="1"/>
</dbReference>
<dbReference type="EMBL" id="JAGQLG010000187">
    <property type="protein sequence ID" value="MCA9382633.1"/>
    <property type="molecule type" value="Genomic_DNA"/>
</dbReference>
<proteinExistence type="inferred from homology"/>
<organism evidence="4 5">
    <name type="scientific">Candidatus Dojkabacteria bacterium</name>
    <dbReference type="NCBI Taxonomy" id="2099670"/>
    <lineage>
        <taxon>Bacteria</taxon>
        <taxon>Candidatus Dojkabacteria</taxon>
    </lineage>
</organism>
<dbReference type="InterPro" id="IPR002347">
    <property type="entry name" value="SDR_fam"/>
</dbReference>
<dbReference type="InterPro" id="IPR018247">
    <property type="entry name" value="EF_Hand_1_Ca_BS"/>
</dbReference>
<comment type="similarity">
    <text evidence="1 3">Belongs to the short-chain dehydrogenases/reductases (SDR) family.</text>
</comment>
<dbReference type="CDD" id="cd05233">
    <property type="entry name" value="SDR_c"/>
    <property type="match status" value="1"/>
</dbReference>
<comment type="caution">
    <text evidence="4">The sequence shown here is derived from an EMBL/GenBank/DDBJ whole genome shotgun (WGS) entry which is preliminary data.</text>
</comment>
<sequence length="230" mass="25639">MKILITGGNSGLGFEITNLLVQAGHEVIILGKDKKKLDLAKKQIDSDKLSTIECDLRDPVDIDTKLSRIEHLDILINNAGIISYKKLEEETDENIKDIVNTNLLGTIFVTKKLLPVFEKQNSGIIMNISSTSGLITGGHSEETIYVASKFGITGFTETLKKEMKEQKLNIRVLGFYPGGMNTDLFAKAGLDKDTTKFMDPKEIAKIVVFILERPEEINMDHVVINRNKAF</sequence>
<dbReference type="GO" id="GO:0016491">
    <property type="term" value="F:oxidoreductase activity"/>
    <property type="evidence" value="ECO:0007669"/>
    <property type="project" value="UniProtKB-KW"/>
</dbReference>
<dbReference type="PRINTS" id="PR00081">
    <property type="entry name" value="GDHRDH"/>
</dbReference>
<evidence type="ECO:0000256" key="2">
    <source>
        <dbReference type="ARBA" id="ARBA00023002"/>
    </source>
</evidence>
<dbReference type="GO" id="GO:0016020">
    <property type="term" value="C:membrane"/>
    <property type="evidence" value="ECO:0007669"/>
    <property type="project" value="TreeGrafter"/>
</dbReference>
<evidence type="ECO:0000256" key="1">
    <source>
        <dbReference type="ARBA" id="ARBA00006484"/>
    </source>
</evidence>
<dbReference type="InterPro" id="IPR036291">
    <property type="entry name" value="NAD(P)-bd_dom_sf"/>
</dbReference>
<dbReference type="PANTHER" id="PTHR44196:SF1">
    <property type="entry name" value="DEHYDROGENASE_REDUCTASE SDR FAMILY MEMBER 7B"/>
    <property type="match status" value="1"/>
</dbReference>
<dbReference type="Gene3D" id="3.40.50.720">
    <property type="entry name" value="NAD(P)-binding Rossmann-like Domain"/>
    <property type="match status" value="1"/>
</dbReference>
<evidence type="ECO:0000313" key="5">
    <source>
        <dbReference type="Proteomes" id="UP000782843"/>
    </source>
</evidence>
<evidence type="ECO:0000313" key="4">
    <source>
        <dbReference type="EMBL" id="MCA9382633.1"/>
    </source>
</evidence>
<dbReference type="PROSITE" id="PS00018">
    <property type="entry name" value="EF_HAND_1"/>
    <property type="match status" value="1"/>
</dbReference>
<dbReference type="Pfam" id="PF00106">
    <property type="entry name" value="adh_short"/>
    <property type="match status" value="1"/>
</dbReference>
<protein>
    <submittedName>
        <fullName evidence="4">SDR family NAD(P)-dependent oxidoreductase</fullName>
    </submittedName>
</protein>